<protein>
    <submittedName>
        <fullName evidence="2">Uncharacterized protein</fullName>
    </submittedName>
</protein>
<feature type="compositionally biased region" description="Basic and acidic residues" evidence="1">
    <location>
        <begin position="14"/>
        <end position="32"/>
    </location>
</feature>
<feature type="compositionally biased region" description="Acidic residues" evidence="1">
    <location>
        <begin position="84"/>
        <end position="93"/>
    </location>
</feature>
<dbReference type="EMBL" id="BTSX01000128">
    <property type="protein sequence ID" value="GMT08581.1"/>
    <property type="molecule type" value="Genomic_DNA"/>
</dbReference>
<feature type="compositionally biased region" description="Basic and acidic residues" evidence="1">
    <location>
        <begin position="44"/>
        <end position="78"/>
    </location>
</feature>
<dbReference type="Proteomes" id="UP001432027">
    <property type="component" value="Unassembled WGS sequence"/>
</dbReference>
<keyword evidence="3" id="KW-1185">Reference proteome</keyword>
<dbReference type="AlphaFoldDB" id="A0AAV5UND4"/>
<feature type="non-terminal residue" evidence="2">
    <location>
        <position position="1"/>
    </location>
</feature>
<proteinExistence type="predicted"/>
<reference evidence="2" key="1">
    <citation type="submission" date="2023-10" db="EMBL/GenBank/DDBJ databases">
        <title>Genome assembly of Pristionchus species.</title>
        <authorList>
            <person name="Yoshida K."/>
            <person name="Sommer R.J."/>
        </authorList>
    </citation>
    <scope>NUCLEOTIDE SEQUENCE</scope>
    <source>
        <strain evidence="2">RS0144</strain>
    </source>
</reference>
<name>A0AAV5UND4_9BILA</name>
<evidence type="ECO:0000313" key="3">
    <source>
        <dbReference type="Proteomes" id="UP001432027"/>
    </source>
</evidence>
<organism evidence="2 3">
    <name type="scientific">Pristionchus entomophagus</name>
    <dbReference type="NCBI Taxonomy" id="358040"/>
    <lineage>
        <taxon>Eukaryota</taxon>
        <taxon>Metazoa</taxon>
        <taxon>Ecdysozoa</taxon>
        <taxon>Nematoda</taxon>
        <taxon>Chromadorea</taxon>
        <taxon>Rhabditida</taxon>
        <taxon>Rhabditina</taxon>
        <taxon>Diplogasteromorpha</taxon>
        <taxon>Diplogasteroidea</taxon>
        <taxon>Neodiplogasteridae</taxon>
        <taxon>Pristionchus</taxon>
    </lineage>
</organism>
<evidence type="ECO:0000313" key="2">
    <source>
        <dbReference type="EMBL" id="GMT08581.1"/>
    </source>
</evidence>
<feature type="region of interest" description="Disordered" evidence="1">
    <location>
        <begin position="1"/>
        <end position="93"/>
    </location>
</feature>
<gene>
    <name evidence="2" type="ORF">PENTCL1PPCAC_30755</name>
</gene>
<sequence>AFPKPGYSANQTAHFERVHDKDANLEFHRESDDFAPPAMIPARELVRKLEDKRRGKEGGREEVEKHPQDRNDHDEYVAEKPNAAEEDYKEQEH</sequence>
<evidence type="ECO:0000256" key="1">
    <source>
        <dbReference type="SAM" id="MobiDB-lite"/>
    </source>
</evidence>
<accession>A0AAV5UND4</accession>
<comment type="caution">
    <text evidence="2">The sequence shown here is derived from an EMBL/GenBank/DDBJ whole genome shotgun (WGS) entry which is preliminary data.</text>
</comment>